<dbReference type="AlphaFoldDB" id="A0A1X7UC09"/>
<dbReference type="InParanoid" id="A0A1X7UC09"/>
<keyword evidence="2" id="KW-0963">Cytoplasm</keyword>
<evidence type="ECO:0000313" key="4">
    <source>
        <dbReference type="EnsemblMetazoa" id="Aqu2.1.24997_001"/>
    </source>
</evidence>
<organism evidence="4">
    <name type="scientific">Amphimedon queenslandica</name>
    <name type="common">Sponge</name>
    <dbReference type="NCBI Taxonomy" id="400682"/>
    <lineage>
        <taxon>Eukaryota</taxon>
        <taxon>Metazoa</taxon>
        <taxon>Porifera</taxon>
        <taxon>Demospongiae</taxon>
        <taxon>Heteroscleromorpha</taxon>
        <taxon>Haplosclerida</taxon>
        <taxon>Niphatidae</taxon>
        <taxon>Amphimedon</taxon>
    </lineage>
</organism>
<evidence type="ECO:0000256" key="2">
    <source>
        <dbReference type="ARBA" id="ARBA00022490"/>
    </source>
</evidence>
<proteinExistence type="predicted"/>
<reference evidence="4" key="1">
    <citation type="submission" date="2017-05" db="UniProtKB">
        <authorList>
            <consortium name="EnsemblMetazoa"/>
        </authorList>
    </citation>
    <scope>IDENTIFICATION</scope>
</reference>
<dbReference type="GO" id="GO:0047017">
    <property type="term" value="F:prostaglandin F synthase activity"/>
    <property type="evidence" value="ECO:0007669"/>
    <property type="project" value="TreeGrafter"/>
</dbReference>
<accession>A0A1X7UC09</accession>
<dbReference type="eggNOG" id="KOG4498">
    <property type="taxonomic scope" value="Eukaryota"/>
</dbReference>
<dbReference type="GO" id="GO:0005737">
    <property type="term" value="C:cytoplasm"/>
    <property type="evidence" value="ECO:0007669"/>
    <property type="project" value="UniProtKB-SubCell"/>
</dbReference>
<comment type="subcellular location">
    <subcellularLocation>
        <location evidence="1">Cytoplasm</location>
    </subcellularLocation>
</comment>
<dbReference type="InterPro" id="IPR032801">
    <property type="entry name" value="PXL2A/B/C"/>
</dbReference>
<evidence type="ECO:0000256" key="1">
    <source>
        <dbReference type="ARBA" id="ARBA00004496"/>
    </source>
</evidence>
<dbReference type="EnsemblMetazoa" id="Aqu2.1.24997_001">
    <property type="protein sequence ID" value="Aqu2.1.24997_001"/>
    <property type="gene ID" value="Aqu2.1.24997"/>
</dbReference>
<evidence type="ECO:0008006" key="5">
    <source>
        <dbReference type="Google" id="ProtNLM"/>
    </source>
</evidence>
<sequence>MATAAAAAAAAPAVPDPSILEKIQDNLITSVQTKETVPVSGLWKDNDVPTLSQNGVKLVGVGLENLGAEEFVAKRFLAGEVYVDEKQKCYKDLQFKRFGLFSVLKTVFFNAISKKAISDAKQKKIEGNFSGDGLQNGGLLVVRKGGELLLFHKEEVPGEHCPNETILRTLGISEIEPVATSKEKTQQVKELQEEAAACTDVCAI</sequence>
<protein>
    <recommendedName>
        <fullName evidence="5">Peroxiredoxin-like 2 activated in M-CSF stimulated monocytes</fullName>
    </recommendedName>
</protein>
<name>A0A1X7UC09_AMPQE</name>
<dbReference type="PANTHER" id="PTHR28630:SF29">
    <property type="entry name" value="PROSTAMIDE_PROSTAGLANDIN F SYNTHASE"/>
    <property type="match status" value="1"/>
</dbReference>
<evidence type="ECO:0000256" key="3">
    <source>
        <dbReference type="ARBA" id="ARBA00023002"/>
    </source>
</evidence>
<dbReference type="OrthoDB" id="40334at2759"/>
<dbReference type="PANTHER" id="PTHR28630">
    <property type="match status" value="1"/>
</dbReference>
<dbReference type="STRING" id="400682.A0A1X7UC09"/>
<dbReference type="Pfam" id="PF13911">
    <property type="entry name" value="AhpC-TSA_2"/>
    <property type="match status" value="1"/>
</dbReference>
<keyword evidence="3" id="KW-0560">Oxidoreductase</keyword>